<feature type="compositionally biased region" description="Low complexity" evidence="1">
    <location>
        <begin position="277"/>
        <end position="296"/>
    </location>
</feature>
<gene>
    <name evidence="2" type="ORF">BESB_004820</name>
</gene>
<keyword evidence="3" id="KW-1185">Reference proteome</keyword>
<evidence type="ECO:0000313" key="3">
    <source>
        <dbReference type="Proteomes" id="UP000224006"/>
    </source>
</evidence>
<organism evidence="2 3">
    <name type="scientific">Besnoitia besnoiti</name>
    <name type="common">Apicomplexan protozoan</name>
    <dbReference type="NCBI Taxonomy" id="94643"/>
    <lineage>
        <taxon>Eukaryota</taxon>
        <taxon>Sar</taxon>
        <taxon>Alveolata</taxon>
        <taxon>Apicomplexa</taxon>
        <taxon>Conoidasida</taxon>
        <taxon>Coccidia</taxon>
        <taxon>Eucoccidiorida</taxon>
        <taxon>Eimeriorina</taxon>
        <taxon>Sarcocystidae</taxon>
        <taxon>Besnoitia</taxon>
    </lineage>
</organism>
<dbReference type="EMBL" id="NWUJ01000001">
    <property type="protein sequence ID" value="PFH38141.1"/>
    <property type="molecule type" value="Genomic_DNA"/>
</dbReference>
<feature type="compositionally biased region" description="Low complexity" evidence="1">
    <location>
        <begin position="248"/>
        <end position="259"/>
    </location>
</feature>
<dbReference type="Proteomes" id="UP000224006">
    <property type="component" value="Chromosome I"/>
</dbReference>
<evidence type="ECO:0000313" key="2">
    <source>
        <dbReference type="EMBL" id="PFH38141.1"/>
    </source>
</evidence>
<reference evidence="2 3" key="1">
    <citation type="submission" date="2017-09" db="EMBL/GenBank/DDBJ databases">
        <title>Genome sequencing of Besnoitia besnoiti strain Bb-Ger1.</title>
        <authorList>
            <person name="Schares G."/>
            <person name="Venepally P."/>
            <person name="Lorenzi H.A."/>
        </authorList>
    </citation>
    <scope>NUCLEOTIDE SEQUENCE [LARGE SCALE GENOMIC DNA]</scope>
    <source>
        <strain evidence="2 3">Bb-Ger1</strain>
    </source>
</reference>
<feature type="region of interest" description="Disordered" evidence="1">
    <location>
        <begin position="222"/>
        <end position="309"/>
    </location>
</feature>
<name>A0A2A9MNK7_BESBE</name>
<dbReference type="RefSeq" id="XP_029222150.1">
    <property type="nucleotide sequence ID" value="XM_029359237.1"/>
</dbReference>
<dbReference type="VEuPathDB" id="ToxoDB:BESB_004820"/>
<protein>
    <submittedName>
        <fullName evidence="2">Uncharacterized protein</fullName>
    </submittedName>
</protein>
<evidence type="ECO:0000256" key="1">
    <source>
        <dbReference type="SAM" id="MobiDB-lite"/>
    </source>
</evidence>
<dbReference type="OrthoDB" id="333343at2759"/>
<dbReference type="AlphaFoldDB" id="A0A2A9MNK7"/>
<accession>A0A2A9MNK7</accession>
<proteinExistence type="predicted"/>
<dbReference type="GeneID" id="40305545"/>
<comment type="caution">
    <text evidence="2">The sequence shown here is derived from an EMBL/GenBank/DDBJ whole genome shotgun (WGS) entry which is preliminary data.</text>
</comment>
<sequence length="309" mass="33605">MASDDKRSRARSALSRARARLSTLSAFRQAAENYEMMNSKFFGYDTAAVRQDSLRRQLSDPSVGKEPAESRMTAEEEAFAKQHGNKRYISRGLLGEPPPFARNSRGVTVRSGGVHLNEFSRIKMADLRTACALSLLEADMNHYRHLYYEERRNQQVQGRLKFFVAPPTNSTIPDLWLLDHSAVLENIPPPPPEDLEIDRELAMLPDLRQAFALMRQHQVAKLQKRRAVAPPTPAPAPGSTGKVPPSALPGKGAAAALKANQEQRVAEASQPPPVTTPGSSKGAPPGPPGAKKGLGPPKKKPPGPPPAAK</sequence>
<dbReference type="KEGG" id="bbes:BESB_004820"/>